<dbReference type="PROSITE" id="PS51808">
    <property type="entry name" value="CHCH"/>
    <property type="match status" value="1"/>
</dbReference>
<dbReference type="SUPFAM" id="SSF47072">
    <property type="entry name" value="Cysteine alpha-hairpin motif"/>
    <property type="match status" value="1"/>
</dbReference>
<evidence type="ECO:0000256" key="2">
    <source>
        <dbReference type="ARBA" id="ARBA00009858"/>
    </source>
</evidence>
<dbReference type="Gene3D" id="1.10.287.1130">
    <property type="entry name" value="CytochromE C oxidase copper chaperone"/>
    <property type="match status" value="1"/>
</dbReference>
<keyword evidence="8" id="KW-1185">Reference proteome</keyword>
<feature type="disulfide bond" evidence="6">
    <location>
        <begin position="20"/>
        <end position="31"/>
    </location>
</feature>
<dbReference type="OrthoDB" id="13601at2759"/>
<dbReference type="PANTHER" id="PTHR15590:SF0">
    <property type="entry name" value="CX9C MOTIF-CONTAINING PROTEIN 4"/>
    <property type="match status" value="1"/>
</dbReference>
<evidence type="ECO:0000256" key="6">
    <source>
        <dbReference type="PIRSR" id="PIRSR627179-50"/>
    </source>
</evidence>
<reference evidence="8" key="1">
    <citation type="submission" date="2017-01" db="EMBL/GenBank/DDBJ databases">
        <authorList>
            <person name="Wang Y."/>
            <person name="White M."/>
            <person name="Kvist S."/>
            <person name="Moncalvo J.-M."/>
        </authorList>
    </citation>
    <scope>NUCLEOTIDE SEQUENCE [LARGE SCALE GENOMIC DNA]</scope>
    <source>
        <strain evidence="8">COL-18-3</strain>
    </source>
</reference>
<proteinExistence type="inferred from homology"/>
<feature type="disulfide bond" evidence="6">
    <location>
        <begin position="42"/>
        <end position="55"/>
    </location>
</feature>
<keyword evidence="5 6" id="KW-1015">Disulfide bond</keyword>
<dbReference type="InterPro" id="IPR009069">
    <property type="entry name" value="Cys_alpha_HP_mot_SF"/>
</dbReference>
<protein>
    <recommendedName>
        <fullName evidence="3">Cx9C motif-containing protein 4, mitochondrial</fullName>
    </recommendedName>
</protein>
<comment type="caution">
    <text evidence="7">The sequence shown here is derived from an EMBL/GenBank/DDBJ whole genome shotgun (WGS) entry which is preliminary data.</text>
</comment>
<dbReference type="Proteomes" id="UP000188320">
    <property type="component" value="Unassembled WGS sequence"/>
</dbReference>
<evidence type="ECO:0000256" key="1">
    <source>
        <dbReference type="ARBA" id="ARBA00004569"/>
    </source>
</evidence>
<name>A0A1R1PW31_ZANCU</name>
<evidence type="ECO:0000313" key="8">
    <source>
        <dbReference type="Proteomes" id="UP000188320"/>
    </source>
</evidence>
<evidence type="ECO:0000256" key="4">
    <source>
        <dbReference type="ARBA" id="ARBA00023128"/>
    </source>
</evidence>
<comment type="similarity">
    <text evidence="2">Belongs to the CMC4 family.</text>
</comment>
<evidence type="ECO:0000313" key="7">
    <source>
        <dbReference type="EMBL" id="OMH85158.1"/>
    </source>
</evidence>
<dbReference type="GO" id="GO:0005758">
    <property type="term" value="C:mitochondrial intermembrane space"/>
    <property type="evidence" value="ECO:0007669"/>
    <property type="project" value="UniProtKB-SubCell"/>
</dbReference>
<accession>A0A1R1PW31</accession>
<evidence type="ECO:0000256" key="5">
    <source>
        <dbReference type="ARBA" id="ARBA00023157"/>
    </source>
</evidence>
<dbReference type="InterPro" id="IPR027179">
    <property type="entry name" value="CMC4"/>
</dbReference>
<keyword evidence="4" id="KW-0496">Mitochondrion</keyword>
<dbReference type="PANTHER" id="PTHR15590">
    <property type="entry name" value="CX9C MOTIF-CONTAINING PROTEIN 4"/>
    <property type="match status" value="1"/>
</dbReference>
<evidence type="ECO:0000256" key="3">
    <source>
        <dbReference type="ARBA" id="ARBA00019406"/>
    </source>
</evidence>
<sequence>MFARKKLQPCKEFACAIQDCLRKNDFQEEECTEQILKLAKCCVELHKNGLKSDCCPKDEIIVQIKENMNPS</sequence>
<gene>
    <name evidence="7" type="ORF">AX774_g1301</name>
</gene>
<dbReference type="AlphaFoldDB" id="A0A1R1PW31"/>
<dbReference type="EMBL" id="LSSK01000107">
    <property type="protein sequence ID" value="OMH85158.1"/>
    <property type="molecule type" value="Genomic_DNA"/>
</dbReference>
<dbReference type="Pfam" id="PF08991">
    <property type="entry name" value="CMC4"/>
    <property type="match status" value="1"/>
</dbReference>
<comment type="subcellular location">
    <subcellularLocation>
        <location evidence="1">Mitochondrion intermembrane space</location>
    </subcellularLocation>
</comment>
<feature type="disulfide bond" evidence="6">
    <location>
        <begin position="10"/>
        <end position="41"/>
    </location>
</feature>
<organism evidence="7 8">
    <name type="scientific">Zancudomyces culisetae</name>
    <name type="common">Gut fungus</name>
    <name type="synonym">Smittium culisetae</name>
    <dbReference type="NCBI Taxonomy" id="1213189"/>
    <lineage>
        <taxon>Eukaryota</taxon>
        <taxon>Fungi</taxon>
        <taxon>Fungi incertae sedis</taxon>
        <taxon>Zoopagomycota</taxon>
        <taxon>Kickxellomycotina</taxon>
        <taxon>Harpellomycetes</taxon>
        <taxon>Harpellales</taxon>
        <taxon>Legeriomycetaceae</taxon>
        <taxon>Zancudomyces</taxon>
    </lineage>
</organism>